<comment type="caution">
    <text evidence="2">The sequence shown here is derived from an EMBL/GenBank/DDBJ whole genome shotgun (WGS) entry which is preliminary data.</text>
</comment>
<accession>A0A8S9FNT8</accession>
<reference evidence="2" key="1">
    <citation type="submission" date="2019-12" db="EMBL/GenBank/DDBJ databases">
        <title>Genome sequencing and annotation of Brassica cretica.</title>
        <authorList>
            <person name="Studholme D.J."/>
            <person name="Sarris P.F."/>
        </authorList>
    </citation>
    <scope>NUCLEOTIDE SEQUENCE</scope>
    <source>
        <strain evidence="2">PFS-001/15</strain>
        <tissue evidence="2">Leaf</tissue>
    </source>
</reference>
<sequence length="233" mass="24635">MEALILGLGRIKELMTVHGFGRTDHDQDPYGLGRYSDYGNLLVATKTKSRRGKDAAGASGTVGQDGAVQTAVLPAGTIATTVLQTQEGLGNNETGLPVDPILPTETRVDAADGQQEQVREDDVESSNAENEDNLGIGADNVGVDGVGEVAQPSMRDILEAMKLMGAQLVTPPVRAAAQVAGSSEKKRKRDSVEEGQTSSGRYECPKCGRYHGADKNKPLVLAFSLLMLNLKLS</sequence>
<feature type="region of interest" description="Disordered" evidence="1">
    <location>
        <begin position="177"/>
        <end position="203"/>
    </location>
</feature>
<dbReference type="AlphaFoldDB" id="A0A8S9FNT8"/>
<feature type="compositionally biased region" description="Acidic residues" evidence="1">
    <location>
        <begin position="119"/>
        <end position="132"/>
    </location>
</feature>
<evidence type="ECO:0000313" key="2">
    <source>
        <dbReference type="EMBL" id="KAF2535525.1"/>
    </source>
</evidence>
<evidence type="ECO:0000313" key="3">
    <source>
        <dbReference type="Proteomes" id="UP000712281"/>
    </source>
</evidence>
<proteinExistence type="predicted"/>
<gene>
    <name evidence="2" type="ORF">F2Q68_00020896</name>
</gene>
<evidence type="ECO:0000256" key="1">
    <source>
        <dbReference type="SAM" id="MobiDB-lite"/>
    </source>
</evidence>
<dbReference type="Proteomes" id="UP000712281">
    <property type="component" value="Unassembled WGS sequence"/>
</dbReference>
<organism evidence="2 3">
    <name type="scientific">Brassica cretica</name>
    <name type="common">Mustard</name>
    <dbReference type="NCBI Taxonomy" id="69181"/>
    <lineage>
        <taxon>Eukaryota</taxon>
        <taxon>Viridiplantae</taxon>
        <taxon>Streptophyta</taxon>
        <taxon>Embryophyta</taxon>
        <taxon>Tracheophyta</taxon>
        <taxon>Spermatophyta</taxon>
        <taxon>Magnoliopsida</taxon>
        <taxon>eudicotyledons</taxon>
        <taxon>Gunneridae</taxon>
        <taxon>Pentapetalae</taxon>
        <taxon>rosids</taxon>
        <taxon>malvids</taxon>
        <taxon>Brassicales</taxon>
        <taxon>Brassicaceae</taxon>
        <taxon>Brassiceae</taxon>
        <taxon>Brassica</taxon>
    </lineage>
</organism>
<dbReference type="EMBL" id="QGKW02002228">
    <property type="protein sequence ID" value="KAF2535525.1"/>
    <property type="molecule type" value="Genomic_DNA"/>
</dbReference>
<name>A0A8S9FNT8_BRACR</name>
<feature type="region of interest" description="Disordered" evidence="1">
    <location>
        <begin position="110"/>
        <end position="140"/>
    </location>
</feature>
<protein>
    <submittedName>
        <fullName evidence="2">Uncharacterized protein</fullName>
    </submittedName>
</protein>